<protein>
    <submittedName>
        <fullName evidence="1">BON domain-containing protein</fullName>
    </submittedName>
</protein>
<reference evidence="1" key="1">
    <citation type="submission" date="2024-07" db="EMBL/GenBank/DDBJ databases">
        <title>A survey of Mimosa microsymbionts across Brazilian biomes reveals a high diversity of Paraburkholderia nodulating endemic species, but also that Cupriavidus is common as a symbiont of widespread species.</title>
        <authorList>
            <person name="Rouws L."/>
            <person name="Barauna A."/>
            <person name="Beukes C."/>
            <person name="Rouws J.R.C."/>
            <person name="De Faria S.M."/>
            <person name="Gross E."/>
            <person name="Bueno Dos Reis Junior F."/>
            <person name="Simon M.F."/>
            <person name="Maluk M."/>
            <person name="Odee D.W."/>
            <person name="Kenicer G."/>
            <person name="Young J.P.W."/>
            <person name="Reis V.M."/>
            <person name="Zilli J."/>
            <person name="James E.K."/>
        </authorList>
    </citation>
    <scope>NUCLEOTIDE SEQUENCE</scope>
    <source>
        <strain evidence="1">EG181B</strain>
    </source>
</reference>
<accession>A0ACC6U3W0</accession>
<organism evidence="1 2">
    <name type="scientific">Paraburkholderia phymatum</name>
    <dbReference type="NCBI Taxonomy" id="148447"/>
    <lineage>
        <taxon>Bacteria</taxon>
        <taxon>Pseudomonadati</taxon>
        <taxon>Pseudomonadota</taxon>
        <taxon>Betaproteobacteria</taxon>
        <taxon>Burkholderiales</taxon>
        <taxon>Burkholderiaceae</taxon>
        <taxon>Paraburkholderia</taxon>
    </lineage>
</organism>
<keyword evidence="2" id="KW-1185">Reference proteome</keyword>
<proteinExistence type="predicted"/>
<gene>
    <name evidence="1" type="ORF">AB4Y32_21755</name>
</gene>
<evidence type="ECO:0000313" key="1">
    <source>
        <dbReference type="EMBL" id="MEX3934383.1"/>
    </source>
</evidence>
<comment type="caution">
    <text evidence="1">The sequence shown here is derived from an EMBL/GenBank/DDBJ whole genome shotgun (WGS) entry which is preliminary data.</text>
</comment>
<dbReference type="EMBL" id="JBFRCH010000013">
    <property type="protein sequence ID" value="MEX3934383.1"/>
    <property type="molecule type" value="Genomic_DNA"/>
</dbReference>
<dbReference type="Proteomes" id="UP001558850">
    <property type="component" value="Unassembled WGS sequence"/>
</dbReference>
<name>A0ACC6U3W0_9BURK</name>
<sequence length="124" mass="12485">MKANWALGIAGGVLIASASVHAWAQAGASTASNGTAIAASGSMSAKDIRKADRALRRKVYSAIVTHKAINAGNISVIAKSGAVTLDGTVVDASQIDKVSEIARGVPGVTSVTNRLTVKKPFGGQ</sequence>
<evidence type="ECO:0000313" key="2">
    <source>
        <dbReference type="Proteomes" id="UP001558850"/>
    </source>
</evidence>